<evidence type="ECO:0000256" key="15">
    <source>
        <dbReference type="ARBA" id="ARBA00031887"/>
    </source>
</evidence>
<keyword evidence="11 17" id="KW-0472">Membrane</keyword>
<dbReference type="InterPro" id="IPR014210">
    <property type="entry name" value="Cyt_o_ubiqinol_oxidase_su4"/>
</dbReference>
<evidence type="ECO:0000256" key="4">
    <source>
        <dbReference type="ARBA" id="ARBA00014689"/>
    </source>
</evidence>
<evidence type="ECO:0000256" key="5">
    <source>
        <dbReference type="ARBA" id="ARBA00022448"/>
    </source>
</evidence>
<comment type="similarity">
    <text evidence="2">Belongs to the cytochrome c oxidase bacterial subunit 4 family.</text>
</comment>
<dbReference type="RefSeq" id="WP_271087420.1">
    <property type="nucleotide sequence ID" value="NZ_JAPJZH010000001.1"/>
</dbReference>
<keyword evidence="8" id="KW-0249">Electron transport</keyword>
<evidence type="ECO:0000256" key="17">
    <source>
        <dbReference type="SAM" id="Phobius"/>
    </source>
</evidence>
<evidence type="ECO:0000256" key="16">
    <source>
        <dbReference type="ARBA" id="ARBA00032185"/>
    </source>
</evidence>
<evidence type="ECO:0000256" key="7">
    <source>
        <dbReference type="ARBA" id="ARBA00022692"/>
    </source>
</evidence>
<comment type="subunit">
    <text evidence="3">Heterooctamer of two A chains, two B chains, two C chains and two D chains.</text>
</comment>
<keyword evidence="9 17" id="KW-1133">Transmembrane helix</keyword>
<evidence type="ECO:0000256" key="11">
    <source>
        <dbReference type="ARBA" id="ARBA00023136"/>
    </source>
</evidence>
<reference evidence="18" key="1">
    <citation type="submission" date="2022-11" db="EMBL/GenBank/DDBJ databases">
        <title>Hoeflea poritis sp. nov., isolated from scleractinian coral Porites lutea.</title>
        <authorList>
            <person name="Zhang G."/>
            <person name="Wei Q."/>
            <person name="Cai L."/>
        </authorList>
    </citation>
    <scope>NUCLEOTIDE SEQUENCE</scope>
    <source>
        <strain evidence="18">E7-10</strain>
    </source>
</reference>
<feature type="transmembrane region" description="Helical" evidence="17">
    <location>
        <begin position="73"/>
        <end position="95"/>
    </location>
</feature>
<evidence type="ECO:0000313" key="18">
    <source>
        <dbReference type="EMBL" id="MDA4843906.1"/>
    </source>
</evidence>
<evidence type="ECO:0000256" key="8">
    <source>
        <dbReference type="ARBA" id="ARBA00022982"/>
    </source>
</evidence>
<dbReference type="InterPro" id="IPR050968">
    <property type="entry name" value="Cytochrome_c_oxidase_bac_sub4"/>
</dbReference>
<evidence type="ECO:0000256" key="12">
    <source>
        <dbReference type="ARBA" id="ARBA00025694"/>
    </source>
</evidence>
<evidence type="ECO:0000256" key="9">
    <source>
        <dbReference type="ARBA" id="ARBA00022989"/>
    </source>
</evidence>
<feature type="transmembrane region" description="Helical" evidence="17">
    <location>
        <begin position="12"/>
        <end position="33"/>
    </location>
</feature>
<keyword evidence="5" id="KW-0813">Transport</keyword>
<dbReference type="PANTHER" id="PTHR36835:SF1">
    <property type="entry name" value="CYTOCHROME BO(3) UBIQUINOL OXIDASE SUBUNIT 4"/>
    <property type="match status" value="1"/>
</dbReference>
<accession>A0ABT4VGU5</accession>
<dbReference type="NCBIfam" id="TIGR02847">
    <property type="entry name" value="CyoD"/>
    <property type="match status" value="1"/>
</dbReference>
<evidence type="ECO:0000256" key="14">
    <source>
        <dbReference type="ARBA" id="ARBA00030211"/>
    </source>
</evidence>
<feature type="transmembrane region" description="Helical" evidence="17">
    <location>
        <begin position="39"/>
        <end position="61"/>
    </location>
</feature>
<dbReference type="InterPro" id="IPR005171">
    <property type="entry name" value="Cyt_c_oxidase_su4_prok"/>
</dbReference>
<dbReference type="Proteomes" id="UP001148313">
    <property type="component" value="Unassembled WGS sequence"/>
</dbReference>
<protein>
    <recommendedName>
        <fullName evidence="4">Cytochrome bo(3) ubiquinol oxidase subunit 4</fullName>
    </recommendedName>
    <alternativeName>
        <fullName evidence="16">Cytochrome o ubiquinol oxidase subunit 4</fullName>
    </alternativeName>
    <alternativeName>
        <fullName evidence="13">Oxidase bo(3) subunit 4</fullName>
    </alternativeName>
    <alternativeName>
        <fullName evidence="14">Ubiquinol oxidase polypeptide IV</fullName>
    </alternativeName>
    <alternativeName>
        <fullName evidence="15">Ubiquinol oxidase subunit 4</fullName>
    </alternativeName>
</protein>
<gene>
    <name evidence="18" type="primary">cyoD</name>
    <name evidence="18" type="ORF">OOZ53_01025</name>
</gene>
<evidence type="ECO:0000256" key="13">
    <source>
        <dbReference type="ARBA" id="ARBA00030071"/>
    </source>
</evidence>
<dbReference type="PANTHER" id="PTHR36835">
    <property type="entry name" value="CYTOCHROME BO(3) UBIQUINOL OXIDASE SUBUNIT 4"/>
    <property type="match status" value="1"/>
</dbReference>
<organism evidence="18 19">
    <name type="scientific">Hoeflea poritis</name>
    <dbReference type="NCBI Taxonomy" id="2993659"/>
    <lineage>
        <taxon>Bacteria</taxon>
        <taxon>Pseudomonadati</taxon>
        <taxon>Pseudomonadota</taxon>
        <taxon>Alphaproteobacteria</taxon>
        <taxon>Hyphomicrobiales</taxon>
        <taxon>Rhizobiaceae</taxon>
        <taxon>Hoeflea</taxon>
    </lineage>
</organism>
<comment type="caution">
    <text evidence="18">The sequence shown here is derived from an EMBL/GenBank/DDBJ whole genome shotgun (WGS) entry which is preliminary data.</text>
</comment>
<comment type="function">
    <text evidence="12">Cytochrome bo(3) ubiquinol terminal oxidase is the component of the aerobic respiratory chain of E.coli that predominates when cells are grown at high aeration. Has proton pump activity across the membrane in addition to electron transfer, pumping 2 protons/electron.</text>
</comment>
<keyword evidence="19" id="KW-1185">Reference proteome</keyword>
<keyword evidence="10" id="KW-0560">Oxidoreductase</keyword>
<comment type="subcellular location">
    <subcellularLocation>
        <location evidence="1">Cell membrane</location>
        <topology evidence="1">Multi-pass membrane protein</topology>
    </subcellularLocation>
</comment>
<keyword evidence="6" id="KW-1003">Cell membrane</keyword>
<evidence type="ECO:0000256" key="10">
    <source>
        <dbReference type="ARBA" id="ARBA00023002"/>
    </source>
</evidence>
<name>A0ABT4VGU5_9HYPH</name>
<sequence length="103" mass="11458">MQKPAGTHTHKSYLTGFVLALILTIIPFALVWAGALPVMATLIAIVVAAVAQMLVHMYYFLHLNFRTTPRDNILALAFAIVLICILVGGTLWIMFDLHYRMMG</sequence>
<evidence type="ECO:0000256" key="3">
    <source>
        <dbReference type="ARBA" id="ARBA00011700"/>
    </source>
</evidence>
<evidence type="ECO:0000256" key="2">
    <source>
        <dbReference type="ARBA" id="ARBA00008079"/>
    </source>
</evidence>
<evidence type="ECO:0000256" key="6">
    <source>
        <dbReference type="ARBA" id="ARBA00022475"/>
    </source>
</evidence>
<proteinExistence type="inferred from homology"/>
<dbReference type="Pfam" id="PF03626">
    <property type="entry name" value="COX4_pro"/>
    <property type="match status" value="1"/>
</dbReference>
<dbReference type="EMBL" id="JAPJZH010000001">
    <property type="protein sequence ID" value="MDA4843906.1"/>
    <property type="molecule type" value="Genomic_DNA"/>
</dbReference>
<evidence type="ECO:0000256" key="1">
    <source>
        <dbReference type="ARBA" id="ARBA00004651"/>
    </source>
</evidence>
<evidence type="ECO:0000313" key="19">
    <source>
        <dbReference type="Proteomes" id="UP001148313"/>
    </source>
</evidence>
<keyword evidence="7 17" id="KW-0812">Transmembrane</keyword>